<evidence type="ECO:0000313" key="1">
    <source>
        <dbReference type="EMBL" id="MXP25677.1"/>
    </source>
</evidence>
<gene>
    <name evidence="1" type="ORF">GRI39_06430</name>
</gene>
<reference evidence="1 2" key="1">
    <citation type="submission" date="2019-12" db="EMBL/GenBank/DDBJ databases">
        <title>Genomic-based taxomic classification of the family Erythrobacteraceae.</title>
        <authorList>
            <person name="Xu L."/>
        </authorList>
    </citation>
    <scope>NUCLEOTIDE SEQUENCE [LARGE SCALE GENOMIC DNA]</scope>
    <source>
        <strain evidence="1 2">DSM 18604</strain>
    </source>
</reference>
<dbReference type="EMBL" id="WTYQ01000002">
    <property type="protein sequence ID" value="MXP25677.1"/>
    <property type="molecule type" value="Genomic_DNA"/>
</dbReference>
<keyword evidence="2" id="KW-1185">Reference proteome</keyword>
<sequence length="171" mass="18313">MTPQSRIRRIGWIAALALCTGLYLMLHLKVHAVRSDVVRAERQIVGLENSKMLLETEFETRSSQQQLANWNRLEFGYRAPDSAQFIENERQLASLGTPRAVGAPEPIRVARNGDANGAPPFPQFVSPLTGKPLDEALVETGGSAHSGRSGARLGGGPMRIALGAVAGGGTE</sequence>
<evidence type="ECO:0000313" key="2">
    <source>
        <dbReference type="Proteomes" id="UP000460561"/>
    </source>
</evidence>
<accession>A0A845A818</accession>
<organism evidence="1 2">
    <name type="scientific">Altericroceibacterium indicum</name>
    <dbReference type="NCBI Taxonomy" id="374177"/>
    <lineage>
        <taxon>Bacteria</taxon>
        <taxon>Pseudomonadati</taxon>
        <taxon>Pseudomonadota</taxon>
        <taxon>Alphaproteobacteria</taxon>
        <taxon>Sphingomonadales</taxon>
        <taxon>Erythrobacteraceae</taxon>
        <taxon>Altericroceibacterium</taxon>
    </lineage>
</organism>
<dbReference type="Proteomes" id="UP000460561">
    <property type="component" value="Unassembled WGS sequence"/>
</dbReference>
<comment type="caution">
    <text evidence="1">The sequence shown here is derived from an EMBL/GenBank/DDBJ whole genome shotgun (WGS) entry which is preliminary data.</text>
</comment>
<dbReference type="RefSeq" id="WP_160738880.1">
    <property type="nucleotide sequence ID" value="NZ_WTYQ01000002.1"/>
</dbReference>
<dbReference type="OrthoDB" id="7391128at2"/>
<dbReference type="AlphaFoldDB" id="A0A845A818"/>
<name>A0A845A818_9SPHN</name>
<proteinExistence type="predicted"/>
<protein>
    <submittedName>
        <fullName evidence="1">Uncharacterized protein</fullName>
    </submittedName>
</protein>